<comment type="caution">
    <text evidence="2">The sequence shown here is derived from an EMBL/GenBank/DDBJ whole genome shotgun (WGS) entry which is preliminary data.</text>
</comment>
<dbReference type="Proteomes" id="UP000279089">
    <property type="component" value="Unassembled WGS sequence"/>
</dbReference>
<evidence type="ECO:0000256" key="1">
    <source>
        <dbReference type="SAM" id="SignalP"/>
    </source>
</evidence>
<dbReference type="OrthoDB" id="6475864at2"/>
<name>A0A3N4M6N8_9BACT</name>
<dbReference type="RefSeq" id="WP_120518449.1">
    <property type="nucleotide sequence ID" value="NZ_QXZY01000013.1"/>
</dbReference>
<reference evidence="3" key="1">
    <citation type="submission" date="2018-11" db="EMBL/GenBank/DDBJ databases">
        <title>Chitinophaga lutea sp.nov., isolate from arsenic contaminated soil.</title>
        <authorList>
            <person name="Zong Y."/>
        </authorList>
    </citation>
    <scope>NUCLEOTIDE SEQUENCE [LARGE SCALE GENOMIC DNA]</scope>
    <source>
        <strain evidence="3">YLT18</strain>
    </source>
</reference>
<dbReference type="InterPro" id="IPR011050">
    <property type="entry name" value="Pectin_lyase_fold/virulence"/>
</dbReference>
<evidence type="ECO:0008006" key="4">
    <source>
        <dbReference type="Google" id="ProtNLM"/>
    </source>
</evidence>
<dbReference type="Gene3D" id="2.160.20.10">
    <property type="entry name" value="Single-stranded right-handed beta-helix, Pectin lyase-like"/>
    <property type="match status" value="1"/>
</dbReference>
<evidence type="ECO:0000313" key="2">
    <source>
        <dbReference type="EMBL" id="RPD39002.1"/>
    </source>
</evidence>
<dbReference type="InterPro" id="IPR039513">
    <property type="entry name" value="PL-6"/>
</dbReference>
<evidence type="ECO:0000313" key="3">
    <source>
        <dbReference type="Proteomes" id="UP000279089"/>
    </source>
</evidence>
<feature type="chain" id="PRO_5017931940" description="Lyase" evidence="1">
    <location>
        <begin position="21"/>
        <end position="467"/>
    </location>
</feature>
<accession>A0A3N4M6N8</accession>
<dbReference type="EMBL" id="RMBX01000013">
    <property type="protein sequence ID" value="RPD39002.1"/>
    <property type="molecule type" value="Genomic_DNA"/>
</dbReference>
<feature type="signal peptide" evidence="1">
    <location>
        <begin position="1"/>
        <end position="20"/>
    </location>
</feature>
<dbReference type="Pfam" id="PF14592">
    <property type="entry name" value="Chondroitinas_B"/>
    <property type="match status" value="1"/>
</dbReference>
<gene>
    <name evidence="2" type="ORF">EG028_22965</name>
</gene>
<keyword evidence="3" id="KW-1185">Reference proteome</keyword>
<dbReference type="CDD" id="cd14251">
    <property type="entry name" value="PL-6"/>
    <property type="match status" value="1"/>
</dbReference>
<dbReference type="AlphaFoldDB" id="A0A3N4M6N8"/>
<dbReference type="SUPFAM" id="SSF51126">
    <property type="entry name" value="Pectin lyase-like"/>
    <property type="match status" value="1"/>
</dbReference>
<keyword evidence="1" id="KW-0732">Signal</keyword>
<protein>
    <recommendedName>
        <fullName evidence="4">Lyase</fullName>
    </recommendedName>
</protein>
<dbReference type="InterPro" id="IPR012334">
    <property type="entry name" value="Pectin_lyas_fold"/>
</dbReference>
<organism evidence="2 3">
    <name type="scientific">Chitinophaga barathri</name>
    <dbReference type="NCBI Taxonomy" id="1647451"/>
    <lineage>
        <taxon>Bacteria</taxon>
        <taxon>Pseudomonadati</taxon>
        <taxon>Bacteroidota</taxon>
        <taxon>Chitinophagia</taxon>
        <taxon>Chitinophagales</taxon>
        <taxon>Chitinophagaceae</taxon>
        <taxon>Chitinophaga</taxon>
    </lineage>
</organism>
<proteinExistence type="predicted"/>
<sequence length="467" mass="50483">MKKTSLFISLCLLICQTVLAKTVIVGSIAELQTAISNALPGDVILLKKGVYTTTEDILVNKAGTAAKPIVIGAQMPGEVEITGAGGFRIVSPASYIQVIGFKFTHASDKAKMEPGTTFCRWTRNVFQTTGEGNYLTIMGSDHQVDYNTFQHKRTLGKFIGVRGTGKQIAERLWIHHNYFVDFTKQTGNGAEAFQFGLSGYSLSSSNSIVEYNLFEQCEGENELISVKASAVTLRYNTIRDCKAQFTLRHGNFCKVYGNYFTLTPGLRIFGDDHIIFSNYFERCNPAINIGNGGAEVADGAPLTSHDRPDRVLIAFNTLVDNEDNITRTIRPNGIGSTFITLAYNVIQGGNEAASIQGPLYLNPSFKGNIIYNTKGAGQLPDSGFVQVNPMLQKDKAGIYHLQKGSPAIGAAKGSYAGIVADMDGQPRTSPLDAGADQVSVKPVTVKMLKPADVGPLAGNPVFKKQAR</sequence>